<feature type="transmembrane region" description="Helical" evidence="7">
    <location>
        <begin position="326"/>
        <end position="348"/>
    </location>
</feature>
<dbReference type="Proteomes" id="UP000466586">
    <property type="component" value="Unassembled WGS sequence"/>
</dbReference>
<dbReference type="AlphaFoldDB" id="A0A7K1YAU7"/>
<dbReference type="EMBL" id="WVHT01000005">
    <property type="protein sequence ID" value="MXV51704.1"/>
    <property type="molecule type" value="Genomic_DNA"/>
</dbReference>
<evidence type="ECO:0000256" key="7">
    <source>
        <dbReference type="SAM" id="Phobius"/>
    </source>
</evidence>
<evidence type="ECO:0000256" key="1">
    <source>
        <dbReference type="ARBA" id="ARBA00004651"/>
    </source>
</evidence>
<keyword evidence="9" id="KW-1185">Reference proteome</keyword>
<dbReference type="RefSeq" id="WP_160844886.1">
    <property type="nucleotide sequence ID" value="NZ_WVHT01000005.1"/>
</dbReference>
<evidence type="ECO:0000256" key="6">
    <source>
        <dbReference type="ARBA" id="ARBA00023136"/>
    </source>
</evidence>
<feature type="transmembrane region" description="Helical" evidence="7">
    <location>
        <begin position="398"/>
        <end position="417"/>
    </location>
</feature>
<comment type="caution">
    <text evidence="8">The sequence shown here is derived from an EMBL/GenBank/DDBJ whole genome shotgun (WGS) entry which is preliminary data.</text>
</comment>
<evidence type="ECO:0000313" key="9">
    <source>
        <dbReference type="Proteomes" id="UP000466586"/>
    </source>
</evidence>
<evidence type="ECO:0000256" key="2">
    <source>
        <dbReference type="ARBA" id="ARBA00007430"/>
    </source>
</evidence>
<proteinExistence type="inferred from homology"/>
<dbReference type="GO" id="GO:0005886">
    <property type="term" value="C:plasma membrane"/>
    <property type="evidence" value="ECO:0007669"/>
    <property type="project" value="UniProtKB-SubCell"/>
</dbReference>
<keyword evidence="4 7" id="KW-0812">Transmembrane</keyword>
<feature type="transmembrane region" description="Helical" evidence="7">
    <location>
        <begin position="104"/>
        <end position="125"/>
    </location>
</feature>
<dbReference type="InterPro" id="IPR050833">
    <property type="entry name" value="Poly_Biosynth_Transport"/>
</dbReference>
<comment type="similarity">
    <text evidence="2">Belongs to the polysaccharide synthase family.</text>
</comment>
<keyword evidence="6 7" id="KW-0472">Membrane</keyword>
<sequence length="451" mass="50964">MYFRIKRLSARIGIDGAIAFTIATRVIQALGGVISIIFITKFLTGVEQGYYYTFASIIAVQIFFELGLCGIITQYVAHECAYLNWDDDYVISGDKYNLSRLSSLLHFCVKWFGIISIILFFVLIVTGLKFFSFYGKESASINWQLPWISLCLTTSLNLFIDPILAFFEGLGFVKDIAKLRLVQKCAFLSLVFIFYILDFKLYSAALASLFSILVNLLQILLSKRIKILKLIWKSGDQWKVDYIKEIFPYQWKIAISWISGYFIFQLFNPVLFATAGAIAAGQMGMTLAALNGVLSVSISWITTKIPLFSSLVAKKDYTQLDEKFNLILKQACVMCAICLAIFILFVLITKGYNFPVANRFLPLLPLALMSISTFVSQLIFGLAVYLRCHKQEPLVIQSVVTGILTTISTLVFGKVFGVNGLTIGYTSIMIFVSLTWCVYIFNKKKQEWHQS</sequence>
<evidence type="ECO:0000313" key="8">
    <source>
        <dbReference type="EMBL" id="MXV51704.1"/>
    </source>
</evidence>
<organism evidence="8 9">
    <name type="scientific">Hufsiella arboris</name>
    <dbReference type="NCBI Taxonomy" id="2695275"/>
    <lineage>
        <taxon>Bacteria</taxon>
        <taxon>Pseudomonadati</taxon>
        <taxon>Bacteroidota</taxon>
        <taxon>Sphingobacteriia</taxon>
        <taxon>Sphingobacteriales</taxon>
        <taxon>Sphingobacteriaceae</taxon>
        <taxon>Hufsiella</taxon>
    </lineage>
</organism>
<feature type="transmembrane region" description="Helical" evidence="7">
    <location>
        <begin position="145"/>
        <end position="167"/>
    </location>
</feature>
<feature type="transmembrane region" description="Helical" evidence="7">
    <location>
        <begin position="423"/>
        <end position="441"/>
    </location>
</feature>
<keyword evidence="3" id="KW-1003">Cell membrane</keyword>
<protein>
    <submittedName>
        <fullName evidence="8">Oligosaccharide flippase family protein</fullName>
    </submittedName>
</protein>
<feature type="transmembrane region" description="Helical" evidence="7">
    <location>
        <begin position="360"/>
        <end position="386"/>
    </location>
</feature>
<comment type="subcellular location">
    <subcellularLocation>
        <location evidence="1">Cell membrane</location>
        <topology evidence="1">Multi-pass membrane protein</topology>
    </subcellularLocation>
</comment>
<feature type="transmembrane region" description="Helical" evidence="7">
    <location>
        <begin position="179"/>
        <end position="197"/>
    </location>
</feature>
<feature type="transmembrane region" description="Helical" evidence="7">
    <location>
        <begin position="51"/>
        <end position="72"/>
    </location>
</feature>
<gene>
    <name evidence="8" type="ORF">GS399_12035</name>
</gene>
<keyword evidence="5 7" id="KW-1133">Transmembrane helix</keyword>
<accession>A0A7K1YAU7</accession>
<dbReference type="PANTHER" id="PTHR30250:SF10">
    <property type="entry name" value="LIPOPOLYSACCHARIDE BIOSYNTHESIS PROTEIN WZXC"/>
    <property type="match status" value="1"/>
</dbReference>
<evidence type="ECO:0000256" key="3">
    <source>
        <dbReference type="ARBA" id="ARBA00022475"/>
    </source>
</evidence>
<reference evidence="8 9" key="1">
    <citation type="submission" date="2019-11" db="EMBL/GenBank/DDBJ databases">
        <title>Pedobacter sp. HMF7647 Genome sequencing and assembly.</title>
        <authorList>
            <person name="Kang H."/>
            <person name="Kim H."/>
            <person name="Joh K."/>
        </authorList>
    </citation>
    <scope>NUCLEOTIDE SEQUENCE [LARGE SCALE GENOMIC DNA]</scope>
    <source>
        <strain evidence="8 9">HMF7647</strain>
    </source>
</reference>
<feature type="transmembrane region" description="Helical" evidence="7">
    <location>
        <begin position="203"/>
        <end position="221"/>
    </location>
</feature>
<evidence type="ECO:0000256" key="5">
    <source>
        <dbReference type="ARBA" id="ARBA00022989"/>
    </source>
</evidence>
<feature type="transmembrane region" description="Helical" evidence="7">
    <location>
        <begin position="12"/>
        <end position="39"/>
    </location>
</feature>
<feature type="transmembrane region" description="Helical" evidence="7">
    <location>
        <begin position="254"/>
        <end position="279"/>
    </location>
</feature>
<dbReference type="PANTHER" id="PTHR30250">
    <property type="entry name" value="PST FAMILY PREDICTED COLANIC ACID TRANSPORTER"/>
    <property type="match status" value="1"/>
</dbReference>
<evidence type="ECO:0000256" key="4">
    <source>
        <dbReference type="ARBA" id="ARBA00022692"/>
    </source>
</evidence>
<name>A0A7K1YAU7_9SPHI</name>
<feature type="transmembrane region" description="Helical" evidence="7">
    <location>
        <begin position="285"/>
        <end position="305"/>
    </location>
</feature>